<feature type="transmembrane region" description="Helical" evidence="9">
    <location>
        <begin position="302"/>
        <end position="321"/>
    </location>
</feature>
<dbReference type="GeneTree" id="ENSGT01130000278323"/>
<dbReference type="GO" id="GO:0007204">
    <property type="term" value="P:positive regulation of cytosolic calcium ion concentration"/>
    <property type="evidence" value="ECO:0007669"/>
    <property type="project" value="TreeGrafter"/>
</dbReference>
<feature type="compositionally biased region" description="Basic and acidic residues" evidence="8">
    <location>
        <begin position="436"/>
        <end position="447"/>
    </location>
</feature>
<dbReference type="GO" id="GO:0019957">
    <property type="term" value="F:C-C chemokine binding"/>
    <property type="evidence" value="ECO:0007669"/>
    <property type="project" value="TreeGrafter"/>
</dbReference>
<reference evidence="11 12" key="1">
    <citation type="journal article" date="2014" name="Nature">
        <title>The genomic substrate for adaptive radiation in African cichlid fish.</title>
        <authorList>
            <person name="Brawand D."/>
            <person name="Wagner C.E."/>
            <person name="Li Y.I."/>
            <person name="Malinsky M."/>
            <person name="Keller I."/>
            <person name="Fan S."/>
            <person name="Simakov O."/>
            <person name="Ng A.Y."/>
            <person name="Lim Z.W."/>
            <person name="Bezault E."/>
            <person name="Turner-Maier J."/>
            <person name="Johnson J."/>
            <person name="Alcazar R."/>
            <person name="Noh H.J."/>
            <person name="Russell P."/>
            <person name="Aken B."/>
            <person name="Alfoldi J."/>
            <person name="Amemiya C."/>
            <person name="Azzouzi N."/>
            <person name="Baroiller J.F."/>
            <person name="Barloy-Hubler F."/>
            <person name="Berlin A."/>
            <person name="Bloomquist R."/>
            <person name="Carleton K.L."/>
            <person name="Conte M.A."/>
            <person name="D'Cotta H."/>
            <person name="Eshel O."/>
            <person name="Gaffney L."/>
            <person name="Galibert F."/>
            <person name="Gante H.F."/>
            <person name="Gnerre S."/>
            <person name="Greuter L."/>
            <person name="Guyon R."/>
            <person name="Haddad N.S."/>
            <person name="Haerty W."/>
            <person name="Harris R.M."/>
            <person name="Hofmann H.A."/>
            <person name="Hourlier T."/>
            <person name="Hulata G."/>
            <person name="Jaffe D.B."/>
            <person name="Lara M."/>
            <person name="Lee A.P."/>
            <person name="MacCallum I."/>
            <person name="Mwaiko S."/>
            <person name="Nikaido M."/>
            <person name="Nishihara H."/>
            <person name="Ozouf-Costaz C."/>
            <person name="Penman D.J."/>
            <person name="Przybylski D."/>
            <person name="Rakotomanga M."/>
            <person name="Renn S.C.P."/>
            <person name="Ribeiro F.J."/>
            <person name="Ron M."/>
            <person name="Salzburger W."/>
            <person name="Sanchez-Pulido L."/>
            <person name="Santos M.E."/>
            <person name="Searle S."/>
            <person name="Sharpe T."/>
            <person name="Swofford R."/>
            <person name="Tan F.J."/>
            <person name="Williams L."/>
            <person name="Young S."/>
            <person name="Yin S."/>
            <person name="Okada N."/>
            <person name="Kocher T.D."/>
            <person name="Miska E.A."/>
            <person name="Lander E.S."/>
            <person name="Venkatesh B."/>
            <person name="Fernald R.D."/>
            <person name="Meyer A."/>
            <person name="Ponting C.P."/>
            <person name="Streelman J.T."/>
            <person name="Lindblad-Toh K."/>
            <person name="Seehausen O."/>
            <person name="Di Palma F."/>
        </authorList>
    </citation>
    <scope>NUCLEOTIDE SEQUENCE</scope>
</reference>
<dbReference type="GO" id="GO:0006955">
    <property type="term" value="P:immune response"/>
    <property type="evidence" value="ECO:0007669"/>
    <property type="project" value="TreeGrafter"/>
</dbReference>
<dbReference type="PRINTS" id="PR00237">
    <property type="entry name" value="GPCRRHODOPSN"/>
</dbReference>
<dbReference type="InterPro" id="IPR000276">
    <property type="entry name" value="GPCR_Rhodpsn"/>
</dbReference>
<dbReference type="AlphaFoldDB" id="A0A3P9BHZ2"/>
<keyword evidence="6" id="KW-0675">Receptor</keyword>
<dbReference type="Pfam" id="PF00001">
    <property type="entry name" value="7tm_1"/>
    <property type="match status" value="1"/>
</dbReference>
<feature type="transmembrane region" description="Helical" evidence="9">
    <location>
        <begin position="120"/>
        <end position="141"/>
    </location>
</feature>
<dbReference type="Gene3D" id="1.20.1070.10">
    <property type="entry name" value="Rhodopsin 7-helix transmembrane proteins"/>
    <property type="match status" value="1"/>
</dbReference>
<reference evidence="11" key="2">
    <citation type="submission" date="2025-08" db="UniProtKB">
        <authorList>
            <consortium name="Ensembl"/>
        </authorList>
    </citation>
    <scope>IDENTIFICATION</scope>
</reference>
<evidence type="ECO:0000256" key="3">
    <source>
        <dbReference type="ARBA" id="ARBA00022989"/>
    </source>
</evidence>
<dbReference type="InterPro" id="IPR050119">
    <property type="entry name" value="CCR1-9-like"/>
</dbReference>
<proteinExistence type="predicted"/>
<evidence type="ECO:0000313" key="11">
    <source>
        <dbReference type="Ensembl" id="ENSMZEP00005009346.1"/>
    </source>
</evidence>
<keyword evidence="7" id="KW-0807">Transducer</keyword>
<evidence type="ECO:0000256" key="2">
    <source>
        <dbReference type="ARBA" id="ARBA00022692"/>
    </source>
</evidence>
<dbReference type="GO" id="GO:0019722">
    <property type="term" value="P:calcium-mediated signaling"/>
    <property type="evidence" value="ECO:0007669"/>
    <property type="project" value="TreeGrafter"/>
</dbReference>
<dbReference type="PROSITE" id="PS50262">
    <property type="entry name" value="G_PROTEIN_RECEP_F1_2"/>
    <property type="match status" value="1"/>
</dbReference>
<dbReference type="PANTHER" id="PTHR10489">
    <property type="entry name" value="CELL ADHESION MOLECULE"/>
    <property type="match status" value="1"/>
</dbReference>
<feature type="region of interest" description="Disordered" evidence="8">
    <location>
        <begin position="426"/>
        <end position="447"/>
    </location>
</feature>
<evidence type="ECO:0000256" key="7">
    <source>
        <dbReference type="ARBA" id="ARBA00023224"/>
    </source>
</evidence>
<keyword evidence="12" id="KW-1185">Reference proteome</keyword>
<feature type="domain" description="G-protein coupled receptors family 1 profile" evidence="10">
    <location>
        <begin position="49"/>
        <end position="318"/>
    </location>
</feature>
<dbReference type="InterPro" id="IPR017452">
    <property type="entry name" value="GPCR_Rhodpsn_7TM"/>
</dbReference>
<dbReference type="PANTHER" id="PTHR10489:SF936">
    <property type="entry name" value="G-PROTEIN COUPLED RECEPTORS FAMILY 1 PROFILE DOMAIN-CONTAINING PROTEIN"/>
    <property type="match status" value="1"/>
</dbReference>
<feature type="transmembrane region" description="Helical" evidence="9">
    <location>
        <begin position="215"/>
        <end position="238"/>
    </location>
</feature>
<keyword evidence="5 9" id="KW-0472">Membrane</keyword>
<dbReference type="GO" id="GO:0016493">
    <property type="term" value="F:C-C chemokine receptor activity"/>
    <property type="evidence" value="ECO:0007669"/>
    <property type="project" value="TreeGrafter"/>
</dbReference>
<evidence type="ECO:0000256" key="8">
    <source>
        <dbReference type="SAM" id="MobiDB-lite"/>
    </source>
</evidence>
<keyword evidence="3 9" id="KW-1133">Transmembrane helix</keyword>
<dbReference type="Ensembl" id="ENSMZET00005009697.1">
    <property type="protein sequence ID" value="ENSMZEP00005009346.1"/>
    <property type="gene ID" value="ENSMZEG00005007083.1"/>
</dbReference>
<dbReference type="GO" id="GO:0060326">
    <property type="term" value="P:cell chemotaxis"/>
    <property type="evidence" value="ECO:0007669"/>
    <property type="project" value="TreeGrafter"/>
</dbReference>
<feature type="transmembrane region" description="Helical" evidence="9">
    <location>
        <begin position="259"/>
        <end position="282"/>
    </location>
</feature>
<keyword evidence="2 9" id="KW-0812">Transmembrane</keyword>
<organism evidence="11 12">
    <name type="scientific">Maylandia zebra</name>
    <name type="common">zebra mbuna</name>
    <dbReference type="NCBI Taxonomy" id="106582"/>
    <lineage>
        <taxon>Eukaryota</taxon>
        <taxon>Metazoa</taxon>
        <taxon>Chordata</taxon>
        <taxon>Craniata</taxon>
        <taxon>Vertebrata</taxon>
        <taxon>Euteleostomi</taxon>
        <taxon>Actinopterygii</taxon>
        <taxon>Neopterygii</taxon>
        <taxon>Teleostei</taxon>
        <taxon>Neoteleostei</taxon>
        <taxon>Acanthomorphata</taxon>
        <taxon>Ovalentaria</taxon>
        <taxon>Cichlomorphae</taxon>
        <taxon>Cichliformes</taxon>
        <taxon>Cichlidae</taxon>
        <taxon>African cichlids</taxon>
        <taxon>Pseudocrenilabrinae</taxon>
        <taxon>Haplochromini</taxon>
        <taxon>Maylandia</taxon>
        <taxon>Maylandia zebra complex</taxon>
    </lineage>
</organism>
<evidence type="ECO:0000256" key="9">
    <source>
        <dbReference type="SAM" id="Phobius"/>
    </source>
</evidence>
<feature type="transmembrane region" description="Helical" evidence="9">
    <location>
        <begin position="162"/>
        <end position="183"/>
    </location>
</feature>
<comment type="subcellular location">
    <subcellularLocation>
        <location evidence="1">Membrane</location>
    </subcellularLocation>
</comment>
<evidence type="ECO:0000313" key="12">
    <source>
        <dbReference type="Proteomes" id="UP000265160"/>
    </source>
</evidence>
<evidence type="ECO:0000256" key="1">
    <source>
        <dbReference type="ARBA" id="ARBA00004370"/>
    </source>
</evidence>
<keyword evidence="4" id="KW-0297">G-protein coupled receptor</keyword>
<dbReference type="SUPFAM" id="SSF81321">
    <property type="entry name" value="Family A G protein-coupled receptor-like"/>
    <property type="match status" value="1"/>
</dbReference>
<reference evidence="11" key="3">
    <citation type="submission" date="2025-09" db="UniProtKB">
        <authorList>
            <consortium name="Ensembl"/>
        </authorList>
    </citation>
    <scope>IDENTIFICATION</scope>
</reference>
<dbReference type="Proteomes" id="UP000265160">
    <property type="component" value="LG5"/>
</dbReference>
<sequence>MEQYTMLLLNSTSSEDLLGNSSSDPGLDNVEQVLVPILDSLILVLGVSGHTIVIVILCKRWRRGVGRIGQSPQNSVMGMGTDILLLALSVSDLLLLSMLPFHTAAIAMQHWPFGDFMCRLLGFLGSACSSTSIFTLATLAVCRYLTVVKPARAYSLLTTRRVSVAAILVWVPACCLAVPQLVFRSVGTPQKALDGLACFAFQTHRDQLIYGLSHFFVAFFLPLVTIAVAYGSIYMFLWRSRHAGRAPQVERYQSKVTQTSAMLVLAFTLCWLPSYGMTLALLADKGTGATGASPRYGPFAVFARFMATSSTVMNPILYVLMSEKFRQDLLRLFKRDGQRDKVVSDTQPDIQTHTDTNIHSHPHALICTYSTLNQRGDRHKETLYTRSHSPSVLYKPGLGTLAPGGGNCTQTQVVLPFSLRWGEADHPDSVAAGRPHTPDRSRTANST</sequence>
<dbReference type="GO" id="GO:0009897">
    <property type="term" value="C:external side of plasma membrane"/>
    <property type="evidence" value="ECO:0007669"/>
    <property type="project" value="TreeGrafter"/>
</dbReference>
<feature type="transmembrane region" description="Helical" evidence="9">
    <location>
        <begin position="83"/>
        <end position="108"/>
    </location>
</feature>
<evidence type="ECO:0000259" key="10">
    <source>
        <dbReference type="PROSITE" id="PS50262"/>
    </source>
</evidence>
<accession>A0A3P9BHZ2</accession>
<evidence type="ECO:0000256" key="6">
    <source>
        <dbReference type="ARBA" id="ARBA00023170"/>
    </source>
</evidence>
<name>A0A3P9BHZ2_9CICH</name>
<evidence type="ECO:0000256" key="4">
    <source>
        <dbReference type="ARBA" id="ARBA00023040"/>
    </source>
</evidence>
<protein>
    <recommendedName>
        <fullName evidence="10">G-protein coupled receptors family 1 profile domain-containing protein</fullName>
    </recommendedName>
</protein>
<evidence type="ECO:0000256" key="5">
    <source>
        <dbReference type="ARBA" id="ARBA00023136"/>
    </source>
</evidence>
<feature type="transmembrane region" description="Helical" evidence="9">
    <location>
        <begin position="33"/>
        <end position="58"/>
    </location>
</feature>